<feature type="signal peptide" evidence="2">
    <location>
        <begin position="1"/>
        <end position="30"/>
    </location>
</feature>
<keyword evidence="2" id="KW-0732">Signal</keyword>
<protein>
    <recommendedName>
        <fullName evidence="5">Acetate kinase</fullName>
    </recommendedName>
</protein>
<feature type="region of interest" description="Disordered" evidence="1">
    <location>
        <begin position="421"/>
        <end position="456"/>
    </location>
</feature>
<evidence type="ECO:0000256" key="1">
    <source>
        <dbReference type="SAM" id="MobiDB-lite"/>
    </source>
</evidence>
<evidence type="ECO:0000313" key="3">
    <source>
        <dbReference type="EMBL" id="OBS27395.1"/>
    </source>
</evidence>
<feature type="region of interest" description="Disordered" evidence="1">
    <location>
        <begin position="328"/>
        <end position="368"/>
    </location>
</feature>
<gene>
    <name evidence="3" type="ORF">FPOA_01337</name>
</gene>
<dbReference type="AlphaFoldDB" id="A0A1B8B3U4"/>
<comment type="caution">
    <text evidence="3">The sequence shown here is derived from an EMBL/GenBank/DDBJ whole genome shotgun (WGS) entry which is preliminary data.</text>
</comment>
<dbReference type="OMA" id="IHPHTLH"/>
<feature type="compositionally biased region" description="Low complexity" evidence="1">
    <location>
        <begin position="58"/>
        <end position="77"/>
    </location>
</feature>
<accession>A0A1B8B3U4</accession>
<sequence length="456" mass="51891">MRSLFPVSEGCLHLLSLLCCREFAFAPAWALGNIKAAPAKDQPILVSIFTSFITARSPSTATSDSMSSSGSSFTSSSLGRPPTYGRTYVSPVDSTWTPTSGISTISAPTTEGSGTRTSVLDLGPPGFQATIILFQDTPDERVVYLGPWEVVGSEQRRVLWQGSYQNELLEHYLPSDVPSDIHPHTLHSRHRPYYDASDMERYLTFQEPHRIRYTTDEGVCIHDQYVTIRYEFTTVESSIQFQGDLRRKDLIDFFDADVVWTNVHGRTDGFGKVKGIGAIQRLKLWRDRYTTFHSLSVFANKTDGQYREYDIHCFDGELRGRDDRAKQLRLNASGRRPNSGDDRHSHRRFSLPHRMRSRTRTSESSEPRSVQQLALDIRYLAIQFTERQEYRRFIETWLFCHSSDREFNGIPFPPNHFELPSPQILPGHSPDLPVSGWPHHTLDSVPEPSDTTDTTP</sequence>
<keyword evidence="4" id="KW-1185">Reference proteome</keyword>
<name>A0A1B8B3U4_FUSPO</name>
<organism evidence="3 4">
    <name type="scientific">Fusarium poae</name>
    <dbReference type="NCBI Taxonomy" id="36050"/>
    <lineage>
        <taxon>Eukaryota</taxon>
        <taxon>Fungi</taxon>
        <taxon>Dikarya</taxon>
        <taxon>Ascomycota</taxon>
        <taxon>Pezizomycotina</taxon>
        <taxon>Sordariomycetes</taxon>
        <taxon>Hypocreomycetidae</taxon>
        <taxon>Hypocreales</taxon>
        <taxon>Nectriaceae</taxon>
        <taxon>Fusarium</taxon>
    </lineage>
</organism>
<dbReference type="Proteomes" id="UP000091967">
    <property type="component" value="Unassembled WGS sequence"/>
</dbReference>
<reference evidence="3 4" key="1">
    <citation type="submission" date="2016-06" db="EMBL/GenBank/DDBJ databases">
        <title>Living apart together: crosstalk between the core and supernumerary genomes in a fungal plant pathogen.</title>
        <authorList>
            <person name="Vanheule A."/>
            <person name="Audenaert K."/>
            <person name="Warris S."/>
            <person name="Van De Geest H."/>
            <person name="Schijlen E."/>
            <person name="Hofte M."/>
            <person name="De Saeger S."/>
            <person name="Haesaert G."/>
            <person name="Waalwijk C."/>
            <person name="Van Der Lee T."/>
        </authorList>
    </citation>
    <scope>NUCLEOTIDE SEQUENCE [LARGE SCALE GENOMIC DNA]</scope>
    <source>
        <strain evidence="3 4">2516</strain>
    </source>
</reference>
<evidence type="ECO:0008006" key="5">
    <source>
        <dbReference type="Google" id="ProtNLM"/>
    </source>
</evidence>
<dbReference type="STRING" id="36050.A0A1B8B3U4"/>
<proteinExistence type="predicted"/>
<evidence type="ECO:0000313" key="4">
    <source>
        <dbReference type="Proteomes" id="UP000091967"/>
    </source>
</evidence>
<feature type="compositionally biased region" description="Basic residues" evidence="1">
    <location>
        <begin position="345"/>
        <end position="359"/>
    </location>
</feature>
<dbReference type="EMBL" id="LYXU01000001">
    <property type="protein sequence ID" value="OBS27395.1"/>
    <property type="molecule type" value="Genomic_DNA"/>
</dbReference>
<feature type="region of interest" description="Disordered" evidence="1">
    <location>
        <begin position="58"/>
        <end position="80"/>
    </location>
</feature>
<evidence type="ECO:0000256" key="2">
    <source>
        <dbReference type="SAM" id="SignalP"/>
    </source>
</evidence>
<feature type="chain" id="PRO_5008603548" description="Acetate kinase" evidence="2">
    <location>
        <begin position="31"/>
        <end position="456"/>
    </location>
</feature>